<accession>A0A7R9AAV3</accession>
<organism evidence="2">
    <name type="scientific">Darwinula stevensoni</name>
    <dbReference type="NCBI Taxonomy" id="69355"/>
    <lineage>
        <taxon>Eukaryota</taxon>
        <taxon>Metazoa</taxon>
        <taxon>Ecdysozoa</taxon>
        <taxon>Arthropoda</taxon>
        <taxon>Crustacea</taxon>
        <taxon>Oligostraca</taxon>
        <taxon>Ostracoda</taxon>
        <taxon>Podocopa</taxon>
        <taxon>Podocopida</taxon>
        <taxon>Darwinulocopina</taxon>
        <taxon>Darwinuloidea</taxon>
        <taxon>Darwinulidae</taxon>
        <taxon>Darwinula</taxon>
    </lineage>
</organism>
<dbReference type="Proteomes" id="UP000677054">
    <property type="component" value="Unassembled WGS sequence"/>
</dbReference>
<feature type="region of interest" description="Disordered" evidence="1">
    <location>
        <begin position="154"/>
        <end position="187"/>
    </location>
</feature>
<protein>
    <submittedName>
        <fullName evidence="2">Uncharacterized protein</fullName>
    </submittedName>
</protein>
<evidence type="ECO:0000256" key="1">
    <source>
        <dbReference type="SAM" id="MobiDB-lite"/>
    </source>
</evidence>
<reference evidence="2" key="1">
    <citation type="submission" date="2020-11" db="EMBL/GenBank/DDBJ databases">
        <authorList>
            <person name="Tran Van P."/>
        </authorList>
    </citation>
    <scope>NUCLEOTIDE SEQUENCE</scope>
</reference>
<dbReference type="EMBL" id="CAJPEV010003018">
    <property type="protein sequence ID" value="CAG0898687.1"/>
    <property type="molecule type" value="Genomic_DNA"/>
</dbReference>
<feature type="compositionally biased region" description="Basic and acidic residues" evidence="1">
    <location>
        <begin position="93"/>
        <end position="103"/>
    </location>
</feature>
<keyword evidence="3" id="KW-1185">Reference proteome</keyword>
<dbReference type="AlphaFoldDB" id="A0A7R9AAV3"/>
<dbReference type="EMBL" id="LR902535">
    <property type="protein sequence ID" value="CAD7250702.1"/>
    <property type="molecule type" value="Genomic_DNA"/>
</dbReference>
<evidence type="ECO:0000313" key="3">
    <source>
        <dbReference type="Proteomes" id="UP000677054"/>
    </source>
</evidence>
<feature type="region of interest" description="Disordered" evidence="1">
    <location>
        <begin position="93"/>
        <end position="123"/>
    </location>
</feature>
<name>A0A7R9AAV3_9CRUS</name>
<sequence>MGTMPFRFGSPEHDVLLLKEVLDVKPFSQPVMKAAWEDVQAALNDMGMAATYLTCRDRTLKLINTPGSEANFDTEKELLLQQVREEYLQGLALREERKGRHTENSTLGSPSPSKRHVHISYYEGKKRREEEKLSLKREELALKRDQFTFQRELLKAEREERERRDERDRKEREERMNADREEKHEMREMIMQLARKFRH</sequence>
<gene>
    <name evidence="2" type="ORF">DSTB1V02_LOCUS10471</name>
</gene>
<proteinExistence type="predicted"/>
<evidence type="ECO:0000313" key="2">
    <source>
        <dbReference type="EMBL" id="CAD7250702.1"/>
    </source>
</evidence>